<feature type="compositionally biased region" description="Low complexity" evidence="2">
    <location>
        <begin position="33"/>
        <end position="44"/>
    </location>
</feature>
<dbReference type="Pfam" id="PF13581">
    <property type="entry name" value="HATPase_c_2"/>
    <property type="match status" value="1"/>
</dbReference>
<name>A0AAU8K5L2_9ACTN</name>
<evidence type="ECO:0000256" key="2">
    <source>
        <dbReference type="SAM" id="MobiDB-lite"/>
    </source>
</evidence>
<dbReference type="PANTHER" id="PTHR35526:SF3">
    <property type="entry name" value="ANTI-SIGMA-F FACTOR RSBW"/>
    <property type="match status" value="1"/>
</dbReference>
<dbReference type="GO" id="GO:0005524">
    <property type="term" value="F:ATP binding"/>
    <property type="evidence" value="ECO:0007669"/>
    <property type="project" value="UniProtKB-KW"/>
</dbReference>
<keyword evidence="4" id="KW-0547">Nucleotide-binding</keyword>
<keyword evidence="1" id="KW-0808">Transferase</keyword>
<dbReference type="RefSeq" id="WP_354644482.1">
    <property type="nucleotide sequence ID" value="NZ_CP159872.1"/>
</dbReference>
<feature type="domain" description="Histidine kinase/HSP90-like ATPase" evidence="3">
    <location>
        <begin position="59"/>
        <end position="167"/>
    </location>
</feature>
<dbReference type="AlphaFoldDB" id="A0AAU8K5L2"/>
<accession>A0AAU8K5L2</accession>
<evidence type="ECO:0000259" key="3">
    <source>
        <dbReference type="Pfam" id="PF13581"/>
    </source>
</evidence>
<dbReference type="Gene3D" id="3.30.565.10">
    <property type="entry name" value="Histidine kinase-like ATPase, C-terminal domain"/>
    <property type="match status" value="1"/>
</dbReference>
<gene>
    <name evidence="4" type="ORF">ABWK59_33805</name>
</gene>
<dbReference type="KEGG" id="kcm:ABWK59_33805"/>
<dbReference type="InterPro" id="IPR036890">
    <property type="entry name" value="HATPase_C_sf"/>
</dbReference>
<dbReference type="PANTHER" id="PTHR35526">
    <property type="entry name" value="ANTI-SIGMA-F FACTOR RSBW-RELATED"/>
    <property type="match status" value="1"/>
</dbReference>
<feature type="region of interest" description="Disordered" evidence="2">
    <location>
        <begin position="1"/>
        <end position="44"/>
    </location>
</feature>
<reference evidence="4" key="1">
    <citation type="submission" date="2024-06" db="EMBL/GenBank/DDBJ databases">
        <title>The genome sequences of Kitasatospora sp. strain HUAS MG31.</title>
        <authorList>
            <person name="Mo P."/>
        </authorList>
    </citation>
    <scope>NUCLEOTIDE SEQUENCE</scope>
    <source>
        <strain evidence="4">HUAS MG31</strain>
    </source>
</reference>
<organism evidence="4">
    <name type="scientific">Kitasatospora camelliae</name>
    <dbReference type="NCBI Taxonomy" id="3156397"/>
    <lineage>
        <taxon>Bacteria</taxon>
        <taxon>Bacillati</taxon>
        <taxon>Actinomycetota</taxon>
        <taxon>Actinomycetes</taxon>
        <taxon>Kitasatosporales</taxon>
        <taxon>Streptomycetaceae</taxon>
        <taxon>Kitasatospora</taxon>
    </lineage>
</organism>
<dbReference type="InterPro" id="IPR003594">
    <property type="entry name" value="HATPase_dom"/>
</dbReference>
<dbReference type="EMBL" id="CP159872">
    <property type="protein sequence ID" value="XCM83546.1"/>
    <property type="molecule type" value="Genomic_DNA"/>
</dbReference>
<dbReference type="InterPro" id="IPR050267">
    <property type="entry name" value="Anti-sigma-factor_SerPK"/>
</dbReference>
<keyword evidence="1" id="KW-0723">Serine/threonine-protein kinase</keyword>
<sequence>MTASPTTPPASTGPAARRHGPPHPVPAPPHPVPAQARPAGTRGARAAACTQAVTPSAPPDLRSFAVETARRWRIPQDALDAVSVVVTELVGNVVVHSGSAEVTVLLTQRAGHLTVEVKDLGRWRCRPEPPRSTEAAVPAGGRGLKLVRQAAGCWLAVMTPTGTRVTVRVPVAATPGRPGSADAGGP</sequence>
<keyword evidence="4" id="KW-0067">ATP-binding</keyword>
<evidence type="ECO:0000256" key="1">
    <source>
        <dbReference type="ARBA" id="ARBA00022527"/>
    </source>
</evidence>
<evidence type="ECO:0000313" key="4">
    <source>
        <dbReference type="EMBL" id="XCM83546.1"/>
    </source>
</evidence>
<keyword evidence="1" id="KW-0418">Kinase</keyword>
<feature type="compositionally biased region" description="Pro residues" evidence="2">
    <location>
        <begin position="22"/>
        <end position="32"/>
    </location>
</feature>
<dbReference type="CDD" id="cd16936">
    <property type="entry name" value="HATPase_RsbW-like"/>
    <property type="match status" value="1"/>
</dbReference>
<proteinExistence type="predicted"/>
<feature type="compositionally biased region" description="Low complexity" evidence="2">
    <location>
        <begin position="1"/>
        <end position="15"/>
    </location>
</feature>
<dbReference type="GO" id="GO:0004674">
    <property type="term" value="F:protein serine/threonine kinase activity"/>
    <property type="evidence" value="ECO:0007669"/>
    <property type="project" value="UniProtKB-KW"/>
</dbReference>
<dbReference type="SUPFAM" id="SSF55874">
    <property type="entry name" value="ATPase domain of HSP90 chaperone/DNA topoisomerase II/histidine kinase"/>
    <property type="match status" value="1"/>
</dbReference>
<protein>
    <submittedName>
        <fullName evidence="4">ATP-binding protein</fullName>
    </submittedName>
</protein>